<dbReference type="InterPro" id="IPR013154">
    <property type="entry name" value="ADH-like_N"/>
</dbReference>
<keyword evidence="5" id="KW-1185">Reference proteome</keyword>
<dbReference type="PANTHER" id="PTHR45348:SF7">
    <property type="entry name" value="ZINC BINDING OXIDOREDUCTASE, PUTATIVE-RELATED"/>
    <property type="match status" value="1"/>
</dbReference>
<evidence type="ECO:0000313" key="4">
    <source>
        <dbReference type="EMBL" id="OGM49516.1"/>
    </source>
</evidence>
<dbReference type="SUPFAM" id="SSF51735">
    <property type="entry name" value="NAD(P)-binding Rossmann-fold domains"/>
    <property type="match status" value="1"/>
</dbReference>
<dbReference type="InterPro" id="IPR011032">
    <property type="entry name" value="GroES-like_sf"/>
</dbReference>
<sequence>MKNIALYADETGELGVRRDIPIPRPSEGEMLIEVLFTGVNRSDITTVKLLGSRSRVLGNDFCGRVLDVSKLADTAFKPGDIVAGYTIANYDRPLRYGSHQSYISIPPAGVFTVPEHIPAADAAGLMTVVQTANDALLNLHLPLPSMAHGPTEGILVITGGATTVGIAAIQLARSSGIKSIIVTASPGRHELLETLGATRCFDYRKDGVVQDIKAAVQEAGAGPVFGFDAAGTPESAKLLLDALADRDDIHLASVSPWAGDRFEAVLGGRDYDVIFHPPGAPEPFVSPARPAEAAKMWDSLMWVLQHYGKEFRLPVIEVFEGTAEDALGEIQKVADQGKFGKLVLKHPLL</sequence>
<feature type="domain" description="Enoyl reductase (ER)" evidence="3">
    <location>
        <begin position="8"/>
        <end position="344"/>
    </location>
</feature>
<dbReference type="InterPro" id="IPR020843">
    <property type="entry name" value="ER"/>
</dbReference>
<dbReference type="Gene3D" id="3.90.180.10">
    <property type="entry name" value="Medium-chain alcohol dehydrogenases, catalytic domain"/>
    <property type="match status" value="1"/>
</dbReference>
<dbReference type="RefSeq" id="XP_022393233.1">
    <property type="nucleotide sequence ID" value="XM_022528798.1"/>
</dbReference>
<dbReference type="CDD" id="cd08249">
    <property type="entry name" value="enoyl_reductase_like"/>
    <property type="match status" value="1"/>
</dbReference>
<comment type="caution">
    <text evidence="4">The sequence shown here is derived from an EMBL/GenBank/DDBJ whole genome shotgun (WGS) entry which is preliminary data.</text>
</comment>
<dbReference type="AlphaFoldDB" id="A0A1F8ACN8"/>
<comment type="similarity">
    <text evidence="1">Belongs to the zinc-containing alcohol dehydrogenase family.</text>
</comment>
<proteinExistence type="inferred from homology"/>
<gene>
    <name evidence="4" type="ORF">ABOM_001668</name>
</gene>
<dbReference type="Pfam" id="PF08240">
    <property type="entry name" value="ADH_N"/>
    <property type="match status" value="1"/>
</dbReference>
<reference evidence="4 5" key="1">
    <citation type="journal article" date="2016" name="Genome Biol. Evol.">
        <title>Draft genome sequence of an aflatoxigenic Aspergillus species, A. bombycis.</title>
        <authorList>
            <person name="Moore G.G."/>
            <person name="Mack B.M."/>
            <person name="Beltz S.B."/>
            <person name="Gilbert M.K."/>
        </authorList>
    </citation>
    <scope>NUCLEOTIDE SEQUENCE [LARGE SCALE GENOMIC DNA]</scope>
    <source>
        <strain evidence="5">NRRL 26010</strain>
    </source>
</reference>
<dbReference type="Pfam" id="PF00107">
    <property type="entry name" value="ADH_zinc_N"/>
    <property type="match status" value="1"/>
</dbReference>
<protein>
    <submittedName>
        <fullName evidence="4">Alcohol dehydrogenase</fullName>
    </submittedName>
</protein>
<dbReference type="InterPro" id="IPR047122">
    <property type="entry name" value="Trans-enoyl_RdTase-like"/>
</dbReference>
<dbReference type="GO" id="GO:0016651">
    <property type="term" value="F:oxidoreductase activity, acting on NAD(P)H"/>
    <property type="evidence" value="ECO:0007669"/>
    <property type="project" value="InterPro"/>
</dbReference>
<dbReference type="EMBL" id="LYCR01000008">
    <property type="protein sequence ID" value="OGM49516.1"/>
    <property type="molecule type" value="Genomic_DNA"/>
</dbReference>
<dbReference type="SUPFAM" id="SSF50129">
    <property type="entry name" value="GroES-like"/>
    <property type="match status" value="1"/>
</dbReference>
<evidence type="ECO:0000256" key="1">
    <source>
        <dbReference type="ARBA" id="ARBA00008072"/>
    </source>
</evidence>
<dbReference type="Gene3D" id="3.40.50.720">
    <property type="entry name" value="NAD(P)-binding Rossmann-like Domain"/>
    <property type="match status" value="1"/>
</dbReference>
<keyword evidence="2" id="KW-0560">Oxidoreductase</keyword>
<dbReference type="STRING" id="109264.A0A1F8ACN8"/>
<evidence type="ECO:0000313" key="5">
    <source>
        <dbReference type="Proteomes" id="UP000179179"/>
    </source>
</evidence>
<organism evidence="4 5">
    <name type="scientific">Aspergillus bombycis</name>
    <dbReference type="NCBI Taxonomy" id="109264"/>
    <lineage>
        <taxon>Eukaryota</taxon>
        <taxon>Fungi</taxon>
        <taxon>Dikarya</taxon>
        <taxon>Ascomycota</taxon>
        <taxon>Pezizomycotina</taxon>
        <taxon>Eurotiomycetes</taxon>
        <taxon>Eurotiomycetidae</taxon>
        <taxon>Eurotiales</taxon>
        <taxon>Aspergillaceae</taxon>
        <taxon>Aspergillus</taxon>
    </lineage>
</organism>
<accession>A0A1F8ACN8</accession>
<dbReference type="SMART" id="SM00829">
    <property type="entry name" value="PKS_ER"/>
    <property type="match status" value="1"/>
</dbReference>
<dbReference type="PANTHER" id="PTHR45348">
    <property type="entry name" value="HYPOTHETICAL OXIDOREDUCTASE (EUROFUNG)"/>
    <property type="match status" value="1"/>
</dbReference>
<evidence type="ECO:0000259" key="3">
    <source>
        <dbReference type="SMART" id="SM00829"/>
    </source>
</evidence>
<dbReference type="OrthoDB" id="10257049at2759"/>
<dbReference type="GeneID" id="34445058"/>
<dbReference type="Proteomes" id="UP000179179">
    <property type="component" value="Unassembled WGS sequence"/>
</dbReference>
<name>A0A1F8ACN8_9EURO</name>
<evidence type="ECO:0000256" key="2">
    <source>
        <dbReference type="ARBA" id="ARBA00023002"/>
    </source>
</evidence>
<dbReference type="InterPro" id="IPR013149">
    <property type="entry name" value="ADH-like_C"/>
</dbReference>
<dbReference type="InterPro" id="IPR036291">
    <property type="entry name" value="NAD(P)-bd_dom_sf"/>
</dbReference>